<protein>
    <submittedName>
        <fullName evidence="1">Uncharacterized protein</fullName>
    </submittedName>
</protein>
<reference evidence="1 2" key="1">
    <citation type="journal article" date="2020" name="Int. J. Syst. Evol. Microbiol.">
        <title>Reclassification of Streptomyces castelarensis and Streptomyces sporoclivatus as later heterotypic synonyms of Streptomyces antimycoticus.</title>
        <authorList>
            <person name="Komaki H."/>
            <person name="Tamura T."/>
        </authorList>
    </citation>
    <scope>NUCLEOTIDE SEQUENCE [LARGE SCALE GENOMIC DNA]</scope>
    <source>
        <strain evidence="1 2">NBRC 100767</strain>
    </source>
</reference>
<dbReference type="EMBL" id="AP019620">
    <property type="protein sequence ID" value="BBJ38881.1"/>
    <property type="molecule type" value="Genomic_DNA"/>
</dbReference>
<evidence type="ECO:0000313" key="1">
    <source>
        <dbReference type="EMBL" id="BBJ38881.1"/>
    </source>
</evidence>
<gene>
    <name evidence="1" type="ORF">SSPO_015990</name>
</gene>
<dbReference type="Proteomes" id="UP000463951">
    <property type="component" value="Chromosome"/>
</dbReference>
<evidence type="ECO:0000313" key="2">
    <source>
        <dbReference type="Proteomes" id="UP000463951"/>
    </source>
</evidence>
<dbReference type="AlphaFoldDB" id="A0A499UP08"/>
<proteinExistence type="predicted"/>
<name>A0A499UP08_9ACTN</name>
<accession>A0A499UP08</accession>
<sequence>MAHILTTVLVKLAQIALEAFVAQLVKTLVTSTFRPAAAPAAA</sequence>
<organism evidence="1 2">
    <name type="scientific">Streptomyces antimycoticus</name>
    <dbReference type="NCBI Taxonomy" id="68175"/>
    <lineage>
        <taxon>Bacteria</taxon>
        <taxon>Bacillati</taxon>
        <taxon>Actinomycetota</taxon>
        <taxon>Actinomycetes</taxon>
        <taxon>Kitasatosporales</taxon>
        <taxon>Streptomycetaceae</taxon>
        <taxon>Streptomyces</taxon>
        <taxon>Streptomyces violaceusniger group</taxon>
    </lineage>
</organism>